<sequence length="78" mass="9250">MNEAVLLFGSFNLVNTRADELIFLDAMYIEFKDRLYGCRRSRTDLNHNLIAITTDHFHFLSYCENTYADTLTTDRKFF</sequence>
<evidence type="ECO:0000313" key="2">
    <source>
        <dbReference type="Proteomes" id="UP000030742"/>
    </source>
</evidence>
<organism evidence="1 2">
    <name type="scientific">Dendroctonus ponderosae</name>
    <name type="common">Mountain pine beetle</name>
    <dbReference type="NCBI Taxonomy" id="77166"/>
    <lineage>
        <taxon>Eukaryota</taxon>
        <taxon>Metazoa</taxon>
        <taxon>Ecdysozoa</taxon>
        <taxon>Arthropoda</taxon>
        <taxon>Hexapoda</taxon>
        <taxon>Insecta</taxon>
        <taxon>Pterygota</taxon>
        <taxon>Neoptera</taxon>
        <taxon>Endopterygota</taxon>
        <taxon>Coleoptera</taxon>
        <taxon>Polyphaga</taxon>
        <taxon>Cucujiformia</taxon>
        <taxon>Curculionidae</taxon>
        <taxon>Scolytinae</taxon>
        <taxon>Dendroctonus</taxon>
    </lineage>
</organism>
<accession>U4TZG9</accession>
<dbReference type="Proteomes" id="UP000030742">
    <property type="component" value="Unassembled WGS sequence"/>
</dbReference>
<name>U4TZG9_DENPD</name>
<dbReference type="EMBL" id="KB631802">
    <property type="protein sequence ID" value="ERL86232.1"/>
    <property type="molecule type" value="Genomic_DNA"/>
</dbReference>
<dbReference type="AlphaFoldDB" id="U4TZG9"/>
<proteinExistence type="predicted"/>
<gene>
    <name evidence="1" type="ORF">D910_03643</name>
</gene>
<evidence type="ECO:0000313" key="1">
    <source>
        <dbReference type="EMBL" id="ERL86232.1"/>
    </source>
</evidence>
<reference evidence="1 2" key="1">
    <citation type="journal article" date="2013" name="Genome Biol.">
        <title>Draft genome of the mountain pine beetle, Dendroctonus ponderosae Hopkins, a major forest pest.</title>
        <authorList>
            <person name="Keeling C.I."/>
            <person name="Yuen M.M."/>
            <person name="Liao N.Y."/>
            <person name="Docking T.R."/>
            <person name="Chan S.K."/>
            <person name="Taylor G.A."/>
            <person name="Palmquist D.L."/>
            <person name="Jackman S.D."/>
            <person name="Nguyen A."/>
            <person name="Li M."/>
            <person name="Henderson H."/>
            <person name="Janes J.K."/>
            <person name="Zhao Y."/>
            <person name="Pandoh P."/>
            <person name="Moore R."/>
            <person name="Sperling F.A."/>
            <person name="Huber D.P."/>
            <person name="Birol I."/>
            <person name="Jones S.J."/>
            <person name="Bohlmann J."/>
        </authorList>
    </citation>
    <scope>NUCLEOTIDE SEQUENCE</scope>
</reference>
<protein>
    <submittedName>
        <fullName evidence="1">Uncharacterized protein</fullName>
    </submittedName>
</protein>